<reference evidence="2" key="1">
    <citation type="submission" date="2018-11" db="EMBL/GenBank/DDBJ databases">
        <authorList>
            <consortium name="Pathogen Informatics"/>
        </authorList>
    </citation>
    <scope>NUCLEOTIDE SEQUENCE</scope>
</reference>
<comment type="caution">
    <text evidence="2">The sequence shown here is derived from an EMBL/GenBank/DDBJ whole genome shotgun (WGS) entry which is preliminary data.</text>
</comment>
<keyword evidence="1" id="KW-0812">Transmembrane</keyword>
<dbReference type="AlphaFoldDB" id="A0A3S5A7K6"/>
<sequence length="203" mass="23145">MLKNGLCSILEFSFIRIEVPFQIYLSLLSAVAAFFLSWTLLEKTIGQLRADWLTEGSSPDREYCKRKRTKKSLTLHFLPFFASPQQAARPFCISIQVRVVGPVLNGSDLSCLSVQKRLRRVSVCIRWLVMPLAHRQYCFQDEFVFCPTGPGNSPQIGPFFLTRDAYYLTATHKFALKLIEQAEKAGHEVTSSMTDPSRLCRPF</sequence>
<evidence type="ECO:0000256" key="1">
    <source>
        <dbReference type="SAM" id="Phobius"/>
    </source>
</evidence>
<evidence type="ECO:0000313" key="3">
    <source>
        <dbReference type="Proteomes" id="UP000784294"/>
    </source>
</evidence>
<organism evidence="2 3">
    <name type="scientific">Protopolystoma xenopodis</name>
    <dbReference type="NCBI Taxonomy" id="117903"/>
    <lineage>
        <taxon>Eukaryota</taxon>
        <taxon>Metazoa</taxon>
        <taxon>Spiralia</taxon>
        <taxon>Lophotrochozoa</taxon>
        <taxon>Platyhelminthes</taxon>
        <taxon>Monogenea</taxon>
        <taxon>Polyopisthocotylea</taxon>
        <taxon>Polystomatidea</taxon>
        <taxon>Polystomatidae</taxon>
        <taxon>Protopolystoma</taxon>
    </lineage>
</organism>
<protein>
    <submittedName>
        <fullName evidence="2">Uncharacterized protein</fullName>
    </submittedName>
</protein>
<proteinExistence type="predicted"/>
<dbReference type="EMBL" id="CAAALY010019419">
    <property type="protein sequence ID" value="VEL13931.1"/>
    <property type="molecule type" value="Genomic_DNA"/>
</dbReference>
<name>A0A3S5A7K6_9PLAT</name>
<gene>
    <name evidence="2" type="ORF">PXEA_LOCUS7371</name>
</gene>
<dbReference type="Proteomes" id="UP000784294">
    <property type="component" value="Unassembled WGS sequence"/>
</dbReference>
<keyword evidence="3" id="KW-1185">Reference proteome</keyword>
<keyword evidence="1" id="KW-1133">Transmembrane helix</keyword>
<evidence type="ECO:0000313" key="2">
    <source>
        <dbReference type="EMBL" id="VEL13931.1"/>
    </source>
</evidence>
<accession>A0A3S5A7K6</accession>
<keyword evidence="1" id="KW-0472">Membrane</keyword>
<feature type="transmembrane region" description="Helical" evidence="1">
    <location>
        <begin position="21"/>
        <end position="41"/>
    </location>
</feature>